<protein>
    <submittedName>
        <fullName evidence="1">Uncharacterized protein</fullName>
    </submittedName>
</protein>
<evidence type="ECO:0000313" key="2">
    <source>
        <dbReference type="Proteomes" id="UP000011866"/>
    </source>
</evidence>
<proteinExistence type="predicted"/>
<dbReference type="EMBL" id="HF680312">
    <property type="protein sequence ID" value="CCU72525.1"/>
    <property type="molecule type" value="Genomic_DNA"/>
</dbReference>
<reference evidence="1 2" key="1">
    <citation type="journal article" date="2013" name="Genome Announc.">
        <title>Genome Sequence of Thalassolituus oleivorans MIL-1 (DSM 14913T).</title>
        <authorList>
            <person name="Golyshin P.N."/>
            <person name="Werner J."/>
            <person name="Chernikova T.N."/>
            <person name="Tran H."/>
            <person name="Ferrer M."/>
            <person name="Yakimov M.M."/>
            <person name="Teeling H."/>
            <person name="Golyshina O.V."/>
        </authorList>
    </citation>
    <scope>NUCLEOTIDE SEQUENCE [LARGE SCALE GENOMIC DNA]</scope>
    <source>
        <strain evidence="1 2">MIL-1</strain>
    </source>
</reference>
<organism evidence="1 2">
    <name type="scientific">Thalassolituus oleivorans MIL-1</name>
    <dbReference type="NCBI Taxonomy" id="1298593"/>
    <lineage>
        <taxon>Bacteria</taxon>
        <taxon>Pseudomonadati</taxon>
        <taxon>Pseudomonadota</taxon>
        <taxon>Gammaproteobacteria</taxon>
        <taxon>Oceanospirillales</taxon>
        <taxon>Oceanospirillaceae</taxon>
        <taxon>Thalassolituus</taxon>
    </lineage>
</organism>
<name>M5DRI8_9GAMM</name>
<accession>M5DRI8</accession>
<evidence type="ECO:0000313" key="1">
    <source>
        <dbReference type="EMBL" id="CCU72525.1"/>
    </source>
</evidence>
<dbReference type="HOGENOM" id="CLU_3141673_0_0_6"/>
<dbReference type="Proteomes" id="UP000011866">
    <property type="component" value="Chromosome"/>
</dbReference>
<gene>
    <name evidence="1" type="ORF">TOL_2116</name>
</gene>
<dbReference type="AlphaFoldDB" id="M5DRI8"/>
<sequence>MLDGAKTSRRDPVTSMPSLLVPFDASVDHVMLWVPPQPNACHKIVVLLV</sequence>
<keyword evidence="2" id="KW-1185">Reference proteome</keyword>
<dbReference type="KEGG" id="tol:TOL_2116"/>